<dbReference type="Pfam" id="PF13639">
    <property type="entry name" value="zf-RING_2"/>
    <property type="match status" value="1"/>
</dbReference>
<evidence type="ECO:0000256" key="4">
    <source>
        <dbReference type="PROSITE-ProRule" id="PRU00175"/>
    </source>
</evidence>
<dbReference type="GO" id="GO:0008270">
    <property type="term" value="F:zinc ion binding"/>
    <property type="evidence" value="ECO:0007669"/>
    <property type="project" value="UniProtKB-KW"/>
</dbReference>
<keyword evidence="7" id="KW-1185">Reference proteome</keyword>
<dbReference type="InterPro" id="IPR013083">
    <property type="entry name" value="Znf_RING/FYVE/PHD"/>
</dbReference>
<dbReference type="SMART" id="SM00184">
    <property type="entry name" value="RING"/>
    <property type="match status" value="1"/>
</dbReference>
<dbReference type="PROSITE" id="PS50089">
    <property type="entry name" value="ZF_RING_2"/>
    <property type="match status" value="1"/>
</dbReference>
<evidence type="ECO:0000259" key="5">
    <source>
        <dbReference type="PROSITE" id="PS50089"/>
    </source>
</evidence>
<keyword evidence="1" id="KW-0479">Metal-binding</keyword>
<reference evidence="6" key="1">
    <citation type="submission" date="2020-11" db="EMBL/GenBank/DDBJ databases">
        <authorList>
            <consortium name="DOE Joint Genome Institute"/>
            <person name="Ahrendt S."/>
            <person name="Riley R."/>
            <person name="Andreopoulos W."/>
            <person name="Labutti K."/>
            <person name="Pangilinan J."/>
            <person name="Ruiz-Duenas F.J."/>
            <person name="Barrasa J.M."/>
            <person name="Sanchez-Garcia M."/>
            <person name="Camarero S."/>
            <person name="Miyauchi S."/>
            <person name="Serrano A."/>
            <person name="Linde D."/>
            <person name="Babiker R."/>
            <person name="Drula E."/>
            <person name="Ayuso-Fernandez I."/>
            <person name="Pacheco R."/>
            <person name="Padilla G."/>
            <person name="Ferreira P."/>
            <person name="Barriuso J."/>
            <person name="Kellner H."/>
            <person name="Castanera R."/>
            <person name="Alfaro M."/>
            <person name="Ramirez L."/>
            <person name="Pisabarro A.G."/>
            <person name="Kuo A."/>
            <person name="Tritt A."/>
            <person name="Lipzen A."/>
            <person name="He G."/>
            <person name="Yan M."/>
            <person name="Ng V."/>
            <person name="Cullen D."/>
            <person name="Martin F."/>
            <person name="Rosso M.-N."/>
            <person name="Henrissat B."/>
            <person name="Hibbett D."/>
            <person name="Martinez A.T."/>
            <person name="Grigoriev I.V."/>
        </authorList>
    </citation>
    <scope>NUCLEOTIDE SEQUENCE</scope>
    <source>
        <strain evidence="6">CIRM-BRFM 674</strain>
    </source>
</reference>
<sequence>ISLIGRIEMTRRRVTEAGLVKLKLTLLDIAVNKCGICLSQFKHGDMAALTSICQHSFHEKCLGRWLARAGTCPLCRVPLDAD</sequence>
<dbReference type="EMBL" id="MU155761">
    <property type="protein sequence ID" value="KAF9471100.1"/>
    <property type="molecule type" value="Genomic_DNA"/>
</dbReference>
<evidence type="ECO:0000256" key="2">
    <source>
        <dbReference type="ARBA" id="ARBA00022771"/>
    </source>
</evidence>
<dbReference type="InterPro" id="IPR001841">
    <property type="entry name" value="Znf_RING"/>
</dbReference>
<feature type="domain" description="RING-type" evidence="5">
    <location>
        <begin position="34"/>
        <end position="76"/>
    </location>
</feature>
<accession>A0A9P6CRG2</accession>
<protein>
    <recommendedName>
        <fullName evidence="5">RING-type domain-containing protein</fullName>
    </recommendedName>
</protein>
<comment type="caution">
    <text evidence="6">The sequence shown here is derived from an EMBL/GenBank/DDBJ whole genome shotgun (WGS) entry which is preliminary data.</text>
</comment>
<name>A0A9P6CRG2_9AGAR</name>
<dbReference type="SUPFAM" id="SSF57850">
    <property type="entry name" value="RING/U-box"/>
    <property type="match status" value="1"/>
</dbReference>
<dbReference type="OrthoDB" id="8062037at2759"/>
<dbReference type="Proteomes" id="UP000807469">
    <property type="component" value="Unassembled WGS sequence"/>
</dbReference>
<evidence type="ECO:0000256" key="1">
    <source>
        <dbReference type="ARBA" id="ARBA00022723"/>
    </source>
</evidence>
<dbReference type="PANTHER" id="PTHR14155">
    <property type="entry name" value="RING FINGER DOMAIN-CONTAINING"/>
    <property type="match status" value="1"/>
</dbReference>
<feature type="non-terminal residue" evidence="6">
    <location>
        <position position="82"/>
    </location>
</feature>
<evidence type="ECO:0000313" key="7">
    <source>
        <dbReference type="Proteomes" id="UP000807469"/>
    </source>
</evidence>
<dbReference type="AlphaFoldDB" id="A0A9P6CRG2"/>
<dbReference type="PANTHER" id="PTHR14155:SF627">
    <property type="entry name" value="OS06G0192800 PROTEIN"/>
    <property type="match status" value="1"/>
</dbReference>
<evidence type="ECO:0000256" key="3">
    <source>
        <dbReference type="ARBA" id="ARBA00022833"/>
    </source>
</evidence>
<gene>
    <name evidence="6" type="ORF">BDN70DRAFT_764415</name>
</gene>
<feature type="non-terminal residue" evidence="6">
    <location>
        <position position="1"/>
    </location>
</feature>
<dbReference type="Gene3D" id="3.30.40.10">
    <property type="entry name" value="Zinc/RING finger domain, C3HC4 (zinc finger)"/>
    <property type="match status" value="1"/>
</dbReference>
<proteinExistence type="predicted"/>
<evidence type="ECO:0000313" key="6">
    <source>
        <dbReference type="EMBL" id="KAF9471100.1"/>
    </source>
</evidence>
<keyword evidence="2 4" id="KW-0863">Zinc-finger</keyword>
<keyword evidence="3" id="KW-0862">Zinc</keyword>
<dbReference type="InterPro" id="IPR053238">
    <property type="entry name" value="RING-H2_zinc_finger"/>
</dbReference>
<organism evidence="6 7">
    <name type="scientific">Pholiota conissans</name>
    <dbReference type="NCBI Taxonomy" id="109636"/>
    <lineage>
        <taxon>Eukaryota</taxon>
        <taxon>Fungi</taxon>
        <taxon>Dikarya</taxon>
        <taxon>Basidiomycota</taxon>
        <taxon>Agaricomycotina</taxon>
        <taxon>Agaricomycetes</taxon>
        <taxon>Agaricomycetidae</taxon>
        <taxon>Agaricales</taxon>
        <taxon>Agaricineae</taxon>
        <taxon>Strophariaceae</taxon>
        <taxon>Pholiota</taxon>
    </lineage>
</organism>